<name>A0AAW7T444_BURVI</name>
<accession>A0AAW7T444</accession>
<reference evidence="1" key="1">
    <citation type="submission" date="2023-07" db="EMBL/GenBank/DDBJ databases">
        <title>A collection of bacterial strains from the Burkholderia cepacia Research Laboratory and Repository.</title>
        <authorList>
            <person name="Lipuma J."/>
            <person name="Spilker T."/>
            <person name="Caverly L."/>
        </authorList>
    </citation>
    <scope>NUCLEOTIDE SEQUENCE</scope>
    <source>
        <strain evidence="1">AU44268</strain>
    </source>
</reference>
<organism evidence="1 2">
    <name type="scientific">Burkholderia vietnamiensis</name>
    <dbReference type="NCBI Taxonomy" id="60552"/>
    <lineage>
        <taxon>Bacteria</taxon>
        <taxon>Pseudomonadati</taxon>
        <taxon>Pseudomonadota</taxon>
        <taxon>Betaproteobacteria</taxon>
        <taxon>Burkholderiales</taxon>
        <taxon>Burkholderiaceae</taxon>
        <taxon>Burkholderia</taxon>
        <taxon>Burkholderia cepacia complex</taxon>
    </lineage>
</organism>
<dbReference type="EMBL" id="JAUJRV010000010">
    <property type="protein sequence ID" value="MDN7796305.1"/>
    <property type="molecule type" value="Genomic_DNA"/>
</dbReference>
<dbReference type="SUPFAM" id="SSF53335">
    <property type="entry name" value="S-adenosyl-L-methionine-dependent methyltransferases"/>
    <property type="match status" value="1"/>
</dbReference>
<evidence type="ECO:0000313" key="1">
    <source>
        <dbReference type="EMBL" id="MDN7796305.1"/>
    </source>
</evidence>
<proteinExistence type="predicted"/>
<evidence type="ECO:0000313" key="2">
    <source>
        <dbReference type="Proteomes" id="UP001171620"/>
    </source>
</evidence>
<keyword evidence="1" id="KW-0489">Methyltransferase</keyword>
<dbReference type="InterPro" id="IPR029063">
    <property type="entry name" value="SAM-dependent_MTases_sf"/>
</dbReference>
<dbReference type="AlphaFoldDB" id="A0AAW7T444"/>
<dbReference type="Proteomes" id="UP001171620">
    <property type="component" value="Unassembled WGS sequence"/>
</dbReference>
<gene>
    <name evidence="1" type="ORF">QZM33_15310</name>
</gene>
<dbReference type="GO" id="GO:0032259">
    <property type="term" value="P:methylation"/>
    <property type="evidence" value="ECO:0007669"/>
    <property type="project" value="UniProtKB-KW"/>
</dbReference>
<comment type="caution">
    <text evidence="1">The sequence shown here is derived from an EMBL/GenBank/DDBJ whole genome shotgun (WGS) entry which is preliminary data.</text>
</comment>
<sequence>MVFGPTCGRPVVRVTLARVRPARRGKIAIRSRRNQSMVADTGGVMDLKELDVLGADVGDHWYYASKAAAIRRFLGTRDAKRILDVGAGSGFFSRHLLERTRATEAWCVDTSYADDSDGEAAGKPVHFRRAVDRCDADLVLLMDVLEHVDDDVGLLAHYVAGAPGGSRFLITVPAFQFLWSAHDDFLEHKRRYTLEGLEDVARRAGLDVERSAYYFGLTFPLAAALRLSERMQRRAREPASQLRRHHPVVNGLLKLICRAELPMFPFNRLAGLTVVCIARKRDA</sequence>
<dbReference type="Gene3D" id="3.40.50.150">
    <property type="entry name" value="Vaccinia Virus protein VP39"/>
    <property type="match status" value="1"/>
</dbReference>
<keyword evidence="1" id="KW-0808">Transferase</keyword>
<dbReference type="GO" id="GO:0008168">
    <property type="term" value="F:methyltransferase activity"/>
    <property type="evidence" value="ECO:0007669"/>
    <property type="project" value="UniProtKB-KW"/>
</dbReference>
<dbReference type="Pfam" id="PF13489">
    <property type="entry name" value="Methyltransf_23"/>
    <property type="match status" value="1"/>
</dbReference>
<protein>
    <submittedName>
        <fullName evidence="1">Methyltransferase domain-containing protein</fullName>
    </submittedName>
</protein>